<accession>A0A0A1SSM1</accession>
<feature type="chain" id="PRO_5001989645" evidence="2">
    <location>
        <begin position="19"/>
        <end position="181"/>
    </location>
</feature>
<evidence type="ECO:0000313" key="3">
    <source>
        <dbReference type="EMBL" id="CEJ81121.1"/>
    </source>
</evidence>
<gene>
    <name evidence="3" type="ORF">VHEMI01266</name>
</gene>
<evidence type="ECO:0000256" key="2">
    <source>
        <dbReference type="SAM" id="SignalP"/>
    </source>
</evidence>
<evidence type="ECO:0000256" key="1">
    <source>
        <dbReference type="SAM" id="MobiDB-lite"/>
    </source>
</evidence>
<protein>
    <submittedName>
        <fullName evidence="3">Uncharacterized protein</fullName>
    </submittedName>
</protein>
<feature type="region of interest" description="Disordered" evidence="1">
    <location>
        <begin position="82"/>
        <end position="154"/>
    </location>
</feature>
<sequence>MKATPLFAPLALAAIANANILLPQRNAAPIAIVDRAPQHDDSAWQDPQGKNRGQSGVLVSTDTTAYSRGPLASPVSITSALPVTGTPAGEGPLPTLPKLSSDTRTNPGGAPQTSEPGSFVVQTTMPTNTKPAASSNGAGGSSAAASSSAPAAASSSAAAVAQRGPVVAVAAIGMAAAALVL</sequence>
<dbReference type="EMBL" id="CDHN01000001">
    <property type="protein sequence ID" value="CEJ81121.1"/>
    <property type="molecule type" value="Genomic_DNA"/>
</dbReference>
<evidence type="ECO:0000313" key="4">
    <source>
        <dbReference type="Proteomes" id="UP000039046"/>
    </source>
</evidence>
<dbReference type="HOGENOM" id="CLU_1490006_0_0_1"/>
<feature type="compositionally biased region" description="Polar residues" evidence="1">
    <location>
        <begin position="98"/>
        <end position="131"/>
    </location>
</feature>
<organism evidence="3 4">
    <name type="scientific">[Torrubiella] hemipterigena</name>
    <dbReference type="NCBI Taxonomy" id="1531966"/>
    <lineage>
        <taxon>Eukaryota</taxon>
        <taxon>Fungi</taxon>
        <taxon>Dikarya</taxon>
        <taxon>Ascomycota</taxon>
        <taxon>Pezizomycotina</taxon>
        <taxon>Sordariomycetes</taxon>
        <taxon>Hypocreomycetidae</taxon>
        <taxon>Hypocreales</taxon>
        <taxon>Clavicipitaceae</taxon>
        <taxon>Clavicipitaceae incertae sedis</taxon>
        <taxon>'Torrubiella' clade</taxon>
    </lineage>
</organism>
<keyword evidence="2" id="KW-0732">Signal</keyword>
<name>A0A0A1SSM1_9HYPO</name>
<dbReference type="Proteomes" id="UP000039046">
    <property type="component" value="Unassembled WGS sequence"/>
</dbReference>
<feature type="signal peptide" evidence="2">
    <location>
        <begin position="1"/>
        <end position="18"/>
    </location>
</feature>
<reference evidence="3 4" key="1">
    <citation type="journal article" date="2015" name="Genome Announc.">
        <title>Draft Genome Sequence and Gene Annotation of the Entomopathogenic Fungus Verticillium hemipterigenum.</title>
        <authorList>
            <person name="Horn F."/>
            <person name="Habel A."/>
            <person name="Scharf D.H."/>
            <person name="Dworschak J."/>
            <person name="Brakhage A.A."/>
            <person name="Guthke R."/>
            <person name="Hertweck C."/>
            <person name="Linde J."/>
        </authorList>
    </citation>
    <scope>NUCLEOTIDE SEQUENCE [LARGE SCALE GENOMIC DNA]</scope>
</reference>
<dbReference type="AlphaFoldDB" id="A0A0A1SSM1"/>
<keyword evidence="4" id="KW-1185">Reference proteome</keyword>
<proteinExistence type="predicted"/>
<feature type="compositionally biased region" description="Low complexity" evidence="1">
    <location>
        <begin position="132"/>
        <end position="154"/>
    </location>
</feature>